<dbReference type="PROSITE" id="PS52044">
    <property type="entry name" value="VLRF1"/>
    <property type="match status" value="1"/>
</dbReference>
<evidence type="ECO:0000256" key="3">
    <source>
        <dbReference type="ARBA" id="ARBA00022490"/>
    </source>
</evidence>
<keyword evidence="7 10" id="KW-0378">Hydrolase</keyword>
<evidence type="ECO:0000256" key="11">
    <source>
        <dbReference type="SAM" id="MobiDB-lite"/>
    </source>
</evidence>
<evidence type="ECO:0000313" key="13">
    <source>
        <dbReference type="EMBL" id="EFN53175.1"/>
    </source>
</evidence>
<evidence type="ECO:0000256" key="8">
    <source>
        <dbReference type="ARBA" id="ARBA00023043"/>
    </source>
</evidence>
<evidence type="ECO:0000256" key="2">
    <source>
        <dbReference type="ARBA" id="ARBA00009262"/>
    </source>
</evidence>
<dbReference type="GO" id="GO:0005737">
    <property type="term" value="C:cytoplasm"/>
    <property type="evidence" value="ECO:0007669"/>
    <property type="project" value="UniProtKB-SubCell"/>
</dbReference>
<reference evidence="13 14" key="1">
    <citation type="journal article" date="2010" name="Plant Cell">
        <title>The Chlorella variabilis NC64A genome reveals adaptation to photosymbiosis, coevolution with viruses, and cryptic sex.</title>
        <authorList>
            <person name="Blanc G."/>
            <person name="Duncan G."/>
            <person name="Agarkova I."/>
            <person name="Borodovsky M."/>
            <person name="Gurnon J."/>
            <person name="Kuo A."/>
            <person name="Lindquist E."/>
            <person name="Lucas S."/>
            <person name="Pangilinan J."/>
            <person name="Polle J."/>
            <person name="Salamov A."/>
            <person name="Terry A."/>
            <person name="Yamada T."/>
            <person name="Dunigan D.D."/>
            <person name="Grigoriev I.V."/>
            <person name="Claverie J.M."/>
            <person name="Van Etten J.L."/>
        </authorList>
    </citation>
    <scope>NUCLEOTIDE SEQUENCE [LARGE SCALE GENOMIC DNA]</scope>
    <source>
        <strain evidence="13 14">NC64A</strain>
    </source>
</reference>
<keyword evidence="4 10" id="KW-0540">Nuclease</keyword>
<organism evidence="14">
    <name type="scientific">Chlorella variabilis</name>
    <name type="common">Green alga</name>
    <dbReference type="NCBI Taxonomy" id="554065"/>
    <lineage>
        <taxon>Eukaryota</taxon>
        <taxon>Viridiplantae</taxon>
        <taxon>Chlorophyta</taxon>
        <taxon>core chlorophytes</taxon>
        <taxon>Trebouxiophyceae</taxon>
        <taxon>Chlorellales</taxon>
        <taxon>Chlorellaceae</taxon>
        <taxon>Chlorella clade</taxon>
        <taxon>Chlorella</taxon>
    </lineage>
</organism>
<comment type="subcellular location">
    <subcellularLocation>
        <location evidence="1">Cytoplasm</location>
    </subcellularLocation>
</comment>
<proteinExistence type="inferred from homology"/>
<dbReference type="InterPro" id="IPR047139">
    <property type="entry name" value="ANKZ1/VMS1"/>
</dbReference>
<evidence type="ECO:0000256" key="7">
    <source>
        <dbReference type="ARBA" id="ARBA00022801"/>
    </source>
</evidence>
<dbReference type="PANTHER" id="PTHR16036">
    <property type="entry name" value="ANKYRIN REPEAT AND ZINC FINGER DOMAIN-CONTAINING PROTEIN 1"/>
    <property type="match status" value="1"/>
</dbReference>
<sequence length="435" mass="46008">MPIATWCLPPVSAAAAAARRQRAAPTACGTTLALPSRRLGAPGSPDHLQKLLAMMIKQERNGIFVGEPGQPFLLPKPPKWSPWHCPSILTMPIVLLGPWAAPCARLARVPRRRPQLLTCTAFDEWLEANRLPGIERRGRSSSSADGVVGGAEAPPLAARRRFAWAEAPAIAAHCLQRHGQCRWELDAPGLLVASSSDGGGLVARLEVPLVLAGTHPDLFVCEEQLSPLPPRPEAEHQRLLQALARLAGSGGTSDSSSSSNDSSGGGSSGGSSSGGSNTALGREQPQIGSQLLVLLSADSAALALYSQGQLARHKVLTGYTVRKRQGKAQAGYERQGGGMGSVGGAIRARESRRLFQGAAATLASWHQDIAACSQLFRSGTVRAWNELYAAASPPPPLRRRDPRLRSVGVGVRRPRLADVERAYAVLSHGTLCEAE</sequence>
<dbReference type="GO" id="GO:0016787">
    <property type="term" value="F:hydrolase activity"/>
    <property type="evidence" value="ECO:0007669"/>
    <property type="project" value="UniProtKB-KW"/>
</dbReference>
<evidence type="ECO:0000256" key="4">
    <source>
        <dbReference type="ARBA" id="ARBA00022722"/>
    </source>
</evidence>
<accession>E1ZLQ8</accession>
<evidence type="ECO:0000256" key="1">
    <source>
        <dbReference type="ARBA" id="ARBA00004496"/>
    </source>
</evidence>
<keyword evidence="9" id="KW-0175">Coiled coil</keyword>
<evidence type="ECO:0000256" key="10">
    <source>
        <dbReference type="PROSITE-ProRule" id="PRU01389"/>
    </source>
</evidence>
<dbReference type="InterPro" id="IPR041175">
    <property type="entry name" value="VLRF1/Vms1"/>
</dbReference>
<dbReference type="RefSeq" id="XP_005845277.1">
    <property type="nucleotide sequence ID" value="XM_005845215.1"/>
</dbReference>
<keyword evidence="5" id="KW-0677">Repeat</keyword>
<dbReference type="PANTHER" id="PTHR16036:SF2">
    <property type="entry name" value="TRNA ENDONUCLEASE ANKZF1"/>
    <property type="match status" value="1"/>
</dbReference>
<dbReference type="KEGG" id="cvr:CHLNCDRAFT_53862"/>
<dbReference type="Pfam" id="PF18826">
    <property type="entry name" value="bVLRF1"/>
    <property type="match status" value="1"/>
</dbReference>
<comment type="similarity">
    <text evidence="2 10">Belongs to the ANKZF1/VMS1 family.</text>
</comment>
<dbReference type="InParanoid" id="E1ZLQ8"/>
<keyword evidence="3 10" id="KW-0963">Cytoplasm</keyword>
<feature type="compositionally biased region" description="Gly residues" evidence="11">
    <location>
        <begin position="263"/>
        <end position="273"/>
    </location>
</feature>
<dbReference type="GO" id="GO:0036503">
    <property type="term" value="P:ERAD pathway"/>
    <property type="evidence" value="ECO:0007669"/>
    <property type="project" value="TreeGrafter"/>
</dbReference>
<gene>
    <name evidence="13" type="ORF">CHLNCDRAFT_53862</name>
</gene>
<feature type="domain" description="VLRF1" evidence="12">
    <location>
        <begin position="286"/>
        <end position="429"/>
    </location>
</feature>
<dbReference type="AlphaFoldDB" id="E1ZLQ8"/>
<name>E1ZLQ8_CHLVA</name>
<evidence type="ECO:0000259" key="12">
    <source>
        <dbReference type="PROSITE" id="PS52044"/>
    </source>
</evidence>
<comment type="domain">
    <text evidence="10">The VLRF1 domain mediates binding to the 60S ribosomal subunit.</text>
</comment>
<dbReference type="OrthoDB" id="2020645at2759"/>
<dbReference type="GeneID" id="17352734"/>
<evidence type="ECO:0000256" key="5">
    <source>
        <dbReference type="ARBA" id="ARBA00022737"/>
    </source>
</evidence>
<keyword evidence="8" id="KW-0040">ANK repeat</keyword>
<feature type="active site" evidence="10">
    <location>
        <position position="329"/>
    </location>
</feature>
<keyword evidence="14" id="KW-1185">Reference proteome</keyword>
<evidence type="ECO:0000313" key="14">
    <source>
        <dbReference type="Proteomes" id="UP000008141"/>
    </source>
</evidence>
<evidence type="ECO:0000256" key="9">
    <source>
        <dbReference type="ARBA" id="ARBA00023054"/>
    </source>
</evidence>
<feature type="compositionally biased region" description="Low complexity" evidence="11">
    <location>
        <begin position="246"/>
        <end position="262"/>
    </location>
</feature>
<protein>
    <recommendedName>
        <fullName evidence="12">VLRF1 domain-containing protein</fullName>
    </recommendedName>
</protein>
<evidence type="ECO:0000256" key="6">
    <source>
        <dbReference type="ARBA" id="ARBA00022759"/>
    </source>
</evidence>
<dbReference type="EMBL" id="GL433852">
    <property type="protein sequence ID" value="EFN53175.1"/>
    <property type="molecule type" value="Genomic_DNA"/>
</dbReference>
<dbReference type="GO" id="GO:0004519">
    <property type="term" value="F:endonuclease activity"/>
    <property type="evidence" value="ECO:0007669"/>
    <property type="project" value="UniProtKB-KW"/>
</dbReference>
<dbReference type="Proteomes" id="UP000008141">
    <property type="component" value="Unassembled WGS sequence"/>
</dbReference>
<dbReference type="STRING" id="554065.E1ZLQ8"/>
<feature type="region of interest" description="Disordered" evidence="11">
    <location>
        <begin position="246"/>
        <end position="282"/>
    </location>
</feature>
<keyword evidence="6 10" id="KW-0255">Endonuclease</keyword>